<dbReference type="InterPro" id="IPR057978">
    <property type="entry name" value="TPR_DAAF5"/>
</dbReference>
<keyword evidence="6" id="KW-1185">Reference proteome</keyword>
<name>A0AAV4M7K2_CAEEX</name>
<dbReference type="GO" id="GO:0003341">
    <property type="term" value="P:cilium movement"/>
    <property type="evidence" value="ECO:0007669"/>
    <property type="project" value="TreeGrafter"/>
</dbReference>
<dbReference type="Pfam" id="PF25757">
    <property type="entry name" value="TPR_DNAAF5"/>
    <property type="match status" value="1"/>
</dbReference>
<gene>
    <name evidence="5" type="primary">DNAAF5</name>
    <name evidence="5" type="ORF">CEXT_257251</name>
</gene>
<dbReference type="InterPro" id="IPR052623">
    <property type="entry name" value="DAAF5"/>
</dbReference>
<evidence type="ECO:0000259" key="4">
    <source>
        <dbReference type="Pfam" id="PF25757"/>
    </source>
</evidence>
<evidence type="ECO:0000256" key="1">
    <source>
        <dbReference type="PROSITE-ProRule" id="PRU00103"/>
    </source>
</evidence>
<dbReference type="GO" id="GO:0036158">
    <property type="term" value="P:outer dynein arm assembly"/>
    <property type="evidence" value="ECO:0007669"/>
    <property type="project" value="TreeGrafter"/>
</dbReference>
<organism evidence="5 6">
    <name type="scientific">Caerostris extrusa</name>
    <name type="common">Bark spider</name>
    <name type="synonym">Caerostris bankana</name>
    <dbReference type="NCBI Taxonomy" id="172846"/>
    <lineage>
        <taxon>Eukaryota</taxon>
        <taxon>Metazoa</taxon>
        <taxon>Ecdysozoa</taxon>
        <taxon>Arthropoda</taxon>
        <taxon>Chelicerata</taxon>
        <taxon>Arachnida</taxon>
        <taxon>Araneae</taxon>
        <taxon>Araneomorphae</taxon>
        <taxon>Entelegynae</taxon>
        <taxon>Araneoidea</taxon>
        <taxon>Araneidae</taxon>
        <taxon>Caerostris</taxon>
    </lineage>
</organism>
<dbReference type="GO" id="GO:0005737">
    <property type="term" value="C:cytoplasm"/>
    <property type="evidence" value="ECO:0007669"/>
    <property type="project" value="TreeGrafter"/>
</dbReference>
<dbReference type="InterPro" id="IPR011989">
    <property type="entry name" value="ARM-like"/>
</dbReference>
<dbReference type="PANTHER" id="PTHR16216">
    <property type="entry name" value="DYNEIN ASSEMBLY FACTOR 5, AXONEMAL"/>
    <property type="match status" value="1"/>
</dbReference>
<sequence length="823" mass="94188">MANETIQKLIGDSFEKLSSENIVNDVYKRNTLKELHTRITSSDYAQLHEQKLTYLLEHVVKSLIVFLSDKSEKCRELSAIILKYLLQHSLISKNNVPSLLNILARRLEKTDERERSEEIRLLEIELLGEIIENNMCLCLNDISSSLTACIVDDCPEVKRKSCECLLLMASKQNSNFHMIASNFLKPLLCSITHQHSKTRILCIKAIGAVADFLNEKEFDEALIHLAQRLFDHSSSVRMTVTEVIGNMLINLKDRYSYFHRLIPLMLSLLYDEVPEISSKAEDIWLKVGNHYIIENENTYKDLIDFSHSDPVDYPIKGGRPPLGCRILVQRHIFNILPPLLKDIVDWKLETRIKSSKTLYSLILHSEDKITMKLPEVLEGIMNAVKIEGKRTIDIVMDCAELLGYFMDPSHLIRSILSLMHKNPSSVHLNIFASALKGMKNTVPVKCFVAIIKFLSDPEICRTRKADDQANLLLCIETLLSTSCEIDSDVSYFTFIILTSVSGLAASEVIILKANELLQHLAELQSCTKTILFEQHTASFLKVLSESNEVWTEMSPEMPIFKFLIESGHLDEEMMNIFIPILTNNLHHSKNAKLRYMVMSISTSLFEKMSATFYESFSEQILSLLHLGIFPNLTWSAGRTASSLRAIAAATLYEILYKSSIKKQMLTSVSEELLPLIATLSEDEEVTTRLIACKILNIILPQLTDSTDEIKIHTLCHQMLHCLDDESDDIRLMIIKVLESYIKSFPQDYNWSLYQSHLKHLFENVLLHMDDRNEKIKQHIFDLLKNTAYIAPDILLQEVESKRYMMLACDLCDSLAEHIRSIKL</sequence>
<dbReference type="PROSITE" id="PS50077">
    <property type="entry name" value="HEAT_REPEAT"/>
    <property type="match status" value="1"/>
</dbReference>
<reference evidence="5 6" key="1">
    <citation type="submission" date="2021-06" db="EMBL/GenBank/DDBJ databases">
        <title>Caerostris extrusa draft genome.</title>
        <authorList>
            <person name="Kono N."/>
            <person name="Arakawa K."/>
        </authorList>
    </citation>
    <scope>NUCLEOTIDE SEQUENCE [LARGE SCALE GENOMIC DNA]</scope>
</reference>
<evidence type="ECO:0000313" key="5">
    <source>
        <dbReference type="EMBL" id="GIX67800.1"/>
    </source>
</evidence>
<dbReference type="InterPro" id="IPR021133">
    <property type="entry name" value="HEAT_type_2"/>
</dbReference>
<dbReference type="InterPro" id="IPR055406">
    <property type="entry name" value="HEAT_Maestro"/>
</dbReference>
<dbReference type="InterPro" id="IPR016024">
    <property type="entry name" value="ARM-type_fold"/>
</dbReference>
<dbReference type="PANTHER" id="PTHR16216:SF2">
    <property type="entry name" value="DYNEIN AXONEMAL ASSEMBLY FACTOR 5"/>
    <property type="match status" value="1"/>
</dbReference>
<dbReference type="AlphaFoldDB" id="A0AAV4M7K2"/>
<accession>A0AAV4M7K2</accession>
<comment type="caution">
    <text evidence="5">The sequence shown here is derived from an EMBL/GenBank/DDBJ whole genome shotgun (WGS) entry which is preliminary data.</text>
</comment>
<feature type="domain" description="Dynein axonemal assembly factor 5 HEAT-repeat" evidence="3">
    <location>
        <begin position="313"/>
        <end position="502"/>
    </location>
</feature>
<dbReference type="Gene3D" id="1.25.10.10">
    <property type="entry name" value="Leucine-rich Repeat Variant"/>
    <property type="match status" value="2"/>
</dbReference>
<dbReference type="SUPFAM" id="SSF48371">
    <property type="entry name" value="ARM repeat"/>
    <property type="match status" value="1"/>
</dbReference>
<dbReference type="Proteomes" id="UP001054945">
    <property type="component" value="Unassembled WGS sequence"/>
</dbReference>
<evidence type="ECO:0000259" key="2">
    <source>
        <dbReference type="Pfam" id="PF23227"/>
    </source>
</evidence>
<evidence type="ECO:0000259" key="3">
    <source>
        <dbReference type="Pfam" id="PF24573"/>
    </source>
</evidence>
<dbReference type="Pfam" id="PF23227">
    <property type="entry name" value="HEAT_MROH2B_C"/>
    <property type="match status" value="1"/>
</dbReference>
<feature type="repeat" description="HEAT" evidence="1">
    <location>
        <begin position="672"/>
        <end position="708"/>
    </location>
</feature>
<dbReference type="InterPro" id="IPR056497">
    <property type="entry name" value="HEAT_DAAF5"/>
</dbReference>
<evidence type="ECO:0000313" key="6">
    <source>
        <dbReference type="Proteomes" id="UP001054945"/>
    </source>
</evidence>
<dbReference type="Pfam" id="PF24573">
    <property type="entry name" value="HEAT_DAAF5"/>
    <property type="match status" value="1"/>
</dbReference>
<protein>
    <submittedName>
        <fullName evidence="5">Dynein assembly factor 5, axonemal</fullName>
    </submittedName>
</protein>
<dbReference type="GO" id="GO:0045505">
    <property type="term" value="F:dynein intermediate chain binding"/>
    <property type="evidence" value="ECO:0007669"/>
    <property type="project" value="TreeGrafter"/>
</dbReference>
<dbReference type="EMBL" id="BPLR01001902">
    <property type="protein sequence ID" value="GIX67800.1"/>
    <property type="molecule type" value="Genomic_DNA"/>
</dbReference>
<feature type="domain" description="Maestro/Maestro-like HEAT-repeats" evidence="2">
    <location>
        <begin position="642"/>
        <end position="778"/>
    </location>
</feature>
<proteinExistence type="predicted"/>
<feature type="domain" description="Dynein axonemal assembly factor 5 TPR repeats" evidence="4">
    <location>
        <begin position="26"/>
        <end position="301"/>
    </location>
</feature>
<dbReference type="GO" id="GO:0036159">
    <property type="term" value="P:inner dynein arm assembly"/>
    <property type="evidence" value="ECO:0007669"/>
    <property type="project" value="TreeGrafter"/>
</dbReference>